<proteinExistence type="predicted"/>
<protein>
    <submittedName>
        <fullName evidence="1">Uncharacterized protein</fullName>
    </submittedName>
</protein>
<keyword evidence="2" id="KW-1185">Reference proteome</keyword>
<dbReference type="Proteomes" id="UP000245998">
    <property type="component" value="Unassembled WGS sequence"/>
</dbReference>
<dbReference type="EMBL" id="QCZG01000035">
    <property type="protein sequence ID" value="PWA08667.1"/>
    <property type="molecule type" value="Genomic_DNA"/>
</dbReference>
<sequence>MSIPGPQNLIAGDMQAGFFGEVPASELINGQGLSNLIGLSAGVLQHSNEPWLKFAYEGKIQFVAKKTFRYNLSWDELNLVGVVYGNNTIVIDGLSYKVRLMKGANSDPANGSSGEINHYSEWNRLMLPILSDAPFHNLNNVEDDLPVWNHGYGTGTDGRYTGIDIPDSPQREDGYGSESWCQEKVVGTNNIISRGGSGLARSRSLSSAYKSPTFGWRPVLELMSLPEDASLIEATDAVANLVSFLQEKKNKIGSAITGVDDSVVLPTDPTFQQLANAIGQISIGKKWARGIMPDTPSKTAEVIGLDFSPSIIVARSDYRAGYARMEGVLSVYWLENSLNVQIYNYSNTWWVIQNVFSRLGDGFSLNRFKAGTETIQTPWVAFE</sequence>
<name>A0A2U1JTZ1_9BACI</name>
<comment type="caution">
    <text evidence="1">The sequence shown here is derived from an EMBL/GenBank/DDBJ whole genome shotgun (WGS) entry which is preliminary data.</text>
</comment>
<accession>A0A2U1JTZ1</accession>
<evidence type="ECO:0000313" key="2">
    <source>
        <dbReference type="Proteomes" id="UP000245998"/>
    </source>
</evidence>
<evidence type="ECO:0000313" key="1">
    <source>
        <dbReference type="EMBL" id="PWA08667.1"/>
    </source>
</evidence>
<dbReference type="RefSeq" id="WP_116555640.1">
    <property type="nucleotide sequence ID" value="NZ_QCZG01000035.1"/>
</dbReference>
<gene>
    <name evidence="1" type="ORF">DCC39_14610</name>
</gene>
<reference evidence="1 2" key="1">
    <citation type="submission" date="2018-04" db="EMBL/GenBank/DDBJ databases">
        <title>Camelliibacillus theae gen. nov., sp. nov., isolated from Pu'er tea.</title>
        <authorList>
            <person name="Niu L."/>
        </authorList>
    </citation>
    <scope>NUCLEOTIDE SEQUENCE [LARGE SCALE GENOMIC DNA]</scope>
    <source>
        <strain evidence="1 2">T8</strain>
    </source>
</reference>
<organism evidence="1 2">
    <name type="scientific">Pueribacillus theae</name>
    <dbReference type="NCBI Taxonomy" id="2171751"/>
    <lineage>
        <taxon>Bacteria</taxon>
        <taxon>Bacillati</taxon>
        <taxon>Bacillota</taxon>
        <taxon>Bacilli</taxon>
        <taxon>Bacillales</taxon>
        <taxon>Bacillaceae</taxon>
        <taxon>Pueribacillus</taxon>
    </lineage>
</organism>
<dbReference type="OrthoDB" id="9810174at2"/>
<dbReference type="AlphaFoldDB" id="A0A2U1JTZ1"/>